<feature type="domain" description="DUF8212" evidence="1">
    <location>
        <begin position="35"/>
        <end position="63"/>
    </location>
</feature>
<dbReference type="EMBL" id="CAJHIA010000021">
    <property type="protein sequence ID" value="CAD6446510.1"/>
    <property type="molecule type" value="Genomic_DNA"/>
</dbReference>
<sequence length="230" mass="26460">MGFQPKTTREEDMAYCLMGLFDVHMPPIYGEGSEKAFLRLQQEILGRNSDQTLFLWNPSHEPYNQGLLATSPGEFCTHYRCFNWLDGFVPARREMPLDKIPDNLNPYHLFIPMKHTPGSRLYIKGKFFDSPGVDVQSNFGSNGLELQLLSYGRHQIQNNKERRERIFVAFDISVQSSESHTSVSLVLEQDTDPNAEFIFDRMGAMRRVICTEKASKPLLASVCRQKGNWF</sequence>
<dbReference type="Pfam" id="PF26640">
    <property type="entry name" value="DUF8212"/>
    <property type="match status" value="1"/>
</dbReference>
<comment type="caution">
    <text evidence="2">The sequence shown here is derived from an EMBL/GenBank/DDBJ whole genome shotgun (WGS) entry which is preliminary data.</text>
</comment>
<dbReference type="PANTHER" id="PTHR10622">
    <property type="entry name" value="HET DOMAIN-CONTAINING PROTEIN"/>
    <property type="match status" value="1"/>
</dbReference>
<evidence type="ECO:0000259" key="1">
    <source>
        <dbReference type="Pfam" id="PF26640"/>
    </source>
</evidence>
<gene>
    <name evidence="2" type="ORF">SCLTRI_LOCUS6302</name>
</gene>
<dbReference type="AlphaFoldDB" id="A0A8H2VYQ2"/>
<keyword evidence="3" id="KW-1185">Reference proteome</keyword>
<reference evidence="2" key="1">
    <citation type="submission" date="2020-10" db="EMBL/GenBank/DDBJ databases">
        <authorList>
            <person name="Kusch S."/>
        </authorList>
    </citation>
    <scope>NUCLEOTIDE SEQUENCE</scope>
    <source>
        <strain evidence="2">SwB9</strain>
    </source>
</reference>
<protein>
    <submittedName>
        <fullName evidence="2">13b64175-ddc1-408e-9543-0f1720ca6dde-CDS</fullName>
    </submittedName>
</protein>
<dbReference type="InterPro" id="IPR058525">
    <property type="entry name" value="DUF8212"/>
</dbReference>
<dbReference type="PANTHER" id="PTHR10622:SF10">
    <property type="entry name" value="HET DOMAIN-CONTAINING PROTEIN"/>
    <property type="match status" value="1"/>
</dbReference>
<evidence type="ECO:0000313" key="3">
    <source>
        <dbReference type="Proteomes" id="UP000624404"/>
    </source>
</evidence>
<dbReference type="OrthoDB" id="674604at2759"/>
<proteinExistence type="predicted"/>
<name>A0A8H2VYQ2_9HELO</name>
<evidence type="ECO:0000313" key="2">
    <source>
        <dbReference type="EMBL" id="CAD6446510.1"/>
    </source>
</evidence>
<accession>A0A8H2VYQ2</accession>
<organism evidence="2 3">
    <name type="scientific">Sclerotinia trifoliorum</name>
    <dbReference type="NCBI Taxonomy" id="28548"/>
    <lineage>
        <taxon>Eukaryota</taxon>
        <taxon>Fungi</taxon>
        <taxon>Dikarya</taxon>
        <taxon>Ascomycota</taxon>
        <taxon>Pezizomycotina</taxon>
        <taxon>Leotiomycetes</taxon>
        <taxon>Helotiales</taxon>
        <taxon>Sclerotiniaceae</taxon>
        <taxon>Sclerotinia</taxon>
    </lineage>
</organism>
<dbReference type="Proteomes" id="UP000624404">
    <property type="component" value="Unassembled WGS sequence"/>
</dbReference>